<dbReference type="GO" id="GO:0016491">
    <property type="term" value="F:oxidoreductase activity"/>
    <property type="evidence" value="ECO:0007669"/>
    <property type="project" value="InterPro"/>
</dbReference>
<feature type="binding site" evidence="12">
    <location>
        <position position="262"/>
    </location>
    <ligand>
        <name>[2Fe-2S] cluster</name>
        <dbReference type="ChEBI" id="CHEBI:190135"/>
    </ligand>
</feature>
<dbReference type="Gene3D" id="2.40.30.10">
    <property type="entry name" value="Translation factors"/>
    <property type="match status" value="1"/>
</dbReference>
<reference evidence="14 15" key="2">
    <citation type="journal article" date="2011" name="Stand. Genomic Sci.">
        <title>Complete genome sequence of Isosphaera pallida type strain (IS1B).</title>
        <authorList>
            <consortium name="US DOE Joint Genome Institute (JGI-PGF)"/>
            <person name="Goker M."/>
            <person name="Cleland D."/>
            <person name="Saunders E."/>
            <person name="Lapidus A."/>
            <person name="Nolan M."/>
            <person name="Lucas S."/>
            <person name="Hammon N."/>
            <person name="Deshpande S."/>
            <person name="Cheng J.F."/>
            <person name="Tapia R."/>
            <person name="Han C."/>
            <person name="Goodwin L."/>
            <person name="Pitluck S."/>
            <person name="Liolios K."/>
            <person name="Pagani I."/>
            <person name="Ivanova N."/>
            <person name="Mavromatis K."/>
            <person name="Pati A."/>
            <person name="Chen A."/>
            <person name="Palaniappan K."/>
            <person name="Land M."/>
            <person name="Hauser L."/>
            <person name="Chang Y.J."/>
            <person name="Jeffries C.D."/>
            <person name="Detter J.C."/>
            <person name="Beck B."/>
            <person name="Woyke T."/>
            <person name="Bristow J."/>
            <person name="Eisen J.A."/>
            <person name="Markowitz V."/>
            <person name="Hugenholtz P."/>
            <person name="Kyrpides N.C."/>
            <person name="Klenk H.P."/>
        </authorList>
    </citation>
    <scope>NUCLEOTIDE SEQUENCE [LARGE SCALE GENOMIC DNA]</scope>
    <source>
        <strain evidence="15">ATCC 43644 / DSM 9630 / IS1B</strain>
    </source>
</reference>
<dbReference type="RefSeq" id="WP_013565608.1">
    <property type="nucleotide sequence ID" value="NC_014962.1"/>
</dbReference>
<feature type="binding site" evidence="11">
    <location>
        <begin position="89"/>
        <end position="90"/>
    </location>
    <ligand>
        <name>FAD</name>
        <dbReference type="ChEBI" id="CHEBI:57692"/>
    </ligand>
</feature>
<feature type="binding site" evidence="12">
    <location>
        <position position="282"/>
    </location>
    <ligand>
        <name>[2Fe-2S] cluster</name>
        <dbReference type="ChEBI" id="CHEBI:190135"/>
    </ligand>
</feature>
<dbReference type="SUPFAM" id="SSF52343">
    <property type="entry name" value="Ferredoxin reductase-like, C-terminal NADP-linked domain"/>
    <property type="match status" value="1"/>
</dbReference>
<keyword evidence="7" id="KW-0249">Electron transport</keyword>
<dbReference type="Proteomes" id="UP000008631">
    <property type="component" value="Chromosome"/>
</dbReference>
<comment type="cofactor">
    <cofactor evidence="12">
        <name>[2Fe-2S] cluster</name>
        <dbReference type="ChEBI" id="CHEBI:190135"/>
    </cofactor>
    <text evidence="12">Binds 1 [2Fe-2S] cluster per subunit.</text>
</comment>
<name>E8R0I8_ISOPI</name>
<proteinExistence type="inferred from homology"/>
<keyword evidence="5 12" id="KW-0479">Metal-binding</keyword>
<dbReference type="GO" id="GO:0050660">
    <property type="term" value="F:flavin adenine dinucleotide binding"/>
    <property type="evidence" value="ECO:0007669"/>
    <property type="project" value="InterPro"/>
</dbReference>
<dbReference type="PANTHER" id="PTHR43513:SF3">
    <property type="entry name" value="DIHYDROOROTATE DEHYDROGENASE B (NAD(+)), ELECTRON TRANSFER SUBUNIT-RELATED"/>
    <property type="match status" value="1"/>
</dbReference>
<evidence type="ECO:0000256" key="7">
    <source>
        <dbReference type="ARBA" id="ARBA00022982"/>
    </source>
</evidence>
<dbReference type="eggNOG" id="COG0543">
    <property type="taxonomic scope" value="Bacteria"/>
</dbReference>
<sequence>MNSSATVPTMQPVYRRVEVIANHAMTPTRFRTRLAVPEIASVIRPGQFVMVRATGEPVSDPLLARALALYDVTEDLGAVDVVYDLHGKGTRTLARVRPGDSVTILGPLGRDFGLPPDDGRVVWMVAGGIGQTPFLALAKWWMGRFAYAGINPCYGNPAPREVVLMHGGSNAQAVEGLEDFLAVGVVGLVATEDGSRGWRGRVTDLVEQRRREADAGLCEPPGLIITCGPSAMMAAVARLAQRMGVPCRASLENPMACGFGACFSCVAPIRQSDGTTDLKRVCLDGPVFDAETVVWDEM</sequence>
<dbReference type="InterPro" id="IPR017938">
    <property type="entry name" value="Riboflavin_synthase-like_b-brl"/>
</dbReference>
<dbReference type="KEGG" id="ipa:Isop_2754"/>
<organism evidence="14 15">
    <name type="scientific">Isosphaera pallida (strain ATCC 43644 / DSM 9630 / IS1B)</name>
    <dbReference type="NCBI Taxonomy" id="575540"/>
    <lineage>
        <taxon>Bacteria</taxon>
        <taxon>Pseudomonadati</taxon>
        <taxon>Planctomycetota</taxon>
        <taxon>Planctomycetia</taxon>
        <taxon>Isosphaerales</taxon>
        <taxon>Isosphaeraceae</taxon>
        <taxon>Isosphaera</taxon>
    </lineage>
</organism>
<evidence type="ECO:0000256" key="4">
    <source>
        <dbReference type="ARBA" id="ARBA00022714"/>
    </source>
</evidence>
<dbReference type="GO" id="GO:0006221">
    <property type="term" value="P:pyrimidine nucleotide biosynthetic process"/>
    <property type="evidence" value="ECO:0007669"/>
    <property type="project" value="InterPro"/>
</dbReference>
<evidence type="ECO:0000259" key="13">
    <source>
        <dbReference type="PROSITE" id="PS51384"/>
    </source>
</evidence>
<protein>
    <submittedName>
        <fullName evidence="14">Dihydroorotate dehydrogenase, electron transfer subunit, iron-sulfur cluster binding domain protein</fullName>
    </submittedName>
</protein>
<dbReference type="InterPro" id="IPR037117">
    <property type="entry name" value="Dihydroorotate_DH_ele_sf"/>
</dbReference>
<dbReference type="AlphaFoldDB" id="E8R0I8"/>
<dbReference type="InterPro" id="IPR012165">
    <property type="entry name" value="Cyt_c3_hydrogenase_gsu"/>
</dbReference>
<keyword evidence="8 12" id="KW-0408">Iron</keyword>
<feature type="binding site" evidence="12">
    <location>
        <position position="257"/>
    </location>
    <ligand>
        <name>[2Fe-2S] cluster</name>
        <dbReference type="ChEBI" id="CHEBI:190135"/>
    </ligand>
</feature>
<feature type="binding site" evidence="12">
    <location>
        <position position="265"/>
    </location>
    <ligand>
        <name>[2Fe-2S] cluster</name>
        <dbReference type="ChEBI" id="CHEBI:190135"/>
    </ligand>
</feature>
<keyword evidence="9 12" id="KW-0411">Iron-sulfur</keyword>
<evidence type="ECO:0000313" key="14">
    <source>
        <dbReference type="EMBL" id="ADV63320.1"/>
    </source>
</evidence>
<evidence type="ECO:0000256" key="11">
    <source>
        <dbReference type="PIRSR" id="PIRSR006816-1"/>
    </source>
</evidence>
<dbReference type="InterPro" id="IPR019480">
    <property type="entry name" value="Dihydroorotate_DH_Fe-S-bd"/>
</dbReference>
<dbReference type="Pfam" id="PF10418">
    <property type="entry name" value="DHODB_Fe-S_bind"/>
    <property type="match status" value="1"/>
</dbReference>
<comment type="similarity">
    <text evidence="1">Belongs to the PyrK family.</text>
</comment>
<evidence type="ECO:0000256" key="3">
    <source>
        <dbReference type="ARBA" id="ARBA00022630"/>
    </source>
</evidence>
<dbReference type="SUPFAM" id="SSF63380">
    <property type="entry name" value="Riboflavin synthase domain-like"/>
    <property type="match status" value="1"/>
</dbReference>
<dbReference type="Pfam" id="PF00175">
    <property type="entry name" value="NAD_binding_1"/>
    <property type="match status" value="1"/>
</dbReference>
<dbReference type="InterPro" id="IPR039261">
    <property type="entry name" value="FNR_nucleotide-bd"/>
</dbReference>
<dbReference type="GO" id="GO:0046872">
    <property type="term" value="F:metal ion binding"/>
    <property type="evidence" value="ECO:0007669"/>
    <property type="project" value="UniProtKB-KW"/>
</dbReference>
<dbReference type="InterPro" id="IPR017927">
    <property type="entry name" value="FAD-bd_FR_type"/>
</dbReference>
<dbReference type="Pfam" id="PF00970">
    <property type="entry name" value="FAD_binding_6"/>
    <property type="match status" value="1"/>
</dbReference>
<dbReference type="PIRSF" id="PIRSF006816">
    <property type="entry name" value="Cyc3_hyd_g"/>
    <property type="match status" value="1"/>
</dbReference>
<keyword evidence="3 11" id="KW-0285">Flavoprotein</keyword>
<comment type="cofactor">
    <cofactor evidence="11">
        <name>FAD</name>
        <dbReference type="ChEBI" id="CHEBI:57692"/>
    </cofactor>
    <text evidence="11">Binds 1 FAD per subunit.</text>
</comment>
<dbReference type="Gene3D" id="2.10.240.10">
    <property type="entry name" value="Dihydroorotate dehydrogenase, electron transfer subunit"/>
    <property type="match status" value="1"/>
</dbReference>
<dbReference type="InterPro" id="IPR001433">
    <property type="entry name" value="OxRdtase_FAD/NAD-bd"/>
</dbReference>
<dbReference type="STRING" id="575540.Isop_2754"/>
<gene>
    <name evidence="14" type="ordered locus">Isop_2754</name>
</gene>
<dbReference type="PANTHER" id="PTHR43513">
    <property type="entry name" value="DIHYDROOROTATE DEHYDROGENASE B (NAD(+)), ELECTRON TRANSFER SUBUNIT"/>
    <property type="match status" value="1"/>
</dbReference>
<dbReference type="HOGENOM" id="CLU_003827_1_2_0"/>
<dbReference type="GO" id="GO:0051537">
    <property type="term" value="F:2 iron, 2 sulfur cluster binding"/>
    <property type="evidence" value="ECO:0007669"/>
    <property type="project" value="UniProtKB-KW"/>
</dbReference>
<evidence type="ECO:0000256" key="1">
    <source>
        <dbReference type="ARBA" id="ARBA00006422"/>
    </source>
</evidence>
<evidence type="ECO:0000256" key="2">
    <source>
        <dbReference type="ARBA" id="ARBA00022448"/>
    </source>
</evidence>
<dbReference type="EMBL" id="CP002353">
    <property type="protein sequence ID" value="ADV63320.1"/>
    <property type="molecule type" value="Genomic_DNA"/>
</dbReference>
<comment type="cofactor">
    <cofactor evidence="10">
        <name>[2Fe-2S] cluster</name>
        <dbReference type="ChEBI" id="CHEBI:190135"/>
    </cofactor>
</comment>
<dbReference type="Gene3D" id="3.40.50.80">
    <property type="entry name" value="Nucleotide-binding domain of ferredoxin-NADP reductase (FNR) module"/>
    <property type="match status" value="1"/>
</dbReference>
<keyword evidence="2" id="KW-0813">Transport</keyword>
<dbReference type="InterPro" id="IPR050353">
    <property type="entry name" value="PyrK_electron_transfer"/>
</dbReference>
<keyword evidence="4 12" id="KW-0001">2Fe-2S</keyword>
<keyword evidence="6 11" id="KW-0274">FAD</keyword>
<evidence type="ECO:0000256" key="10">
    <source>
        <dbReference type="ARBA" id="ARBA00034078"/>
    </source>
</evidence>
<keyword evidence="15" id="KW-1185">Reference proteome</keyword>
<evidence type="ECO:0000313" key="15">
    <source>
        <dbReference type="Proteomes" id="UP000008631"/>
    </source>
</evidence>
<dbReference type="CDD" id="cd06218">
    <property type="entry name" value="DHOD_e_trans"/>
    <property type="match status" value="1"/>
</dbReference>
<feature type="domain" description="FAD-binding FR-type" evidence="13">
    <location>
        <begin position="12"/>
        <end position="114"/>
    </location>
</feature>
<dbReference type="InParanoid" id="E8R0I8"/>
<reference key="1">
    <citation type="submission" date="2010-11" db="EMBL/GenBank/DDBJ databases">
        <title>The complete sequence of chromosome of Isophaera pallida ATCC 43644.</title>
        <authorList>
            <consortium name="US DOE Joint Genome Institute (JGI-PGF)"/>
            <person name="Lucas S."/>
            <person name="Copeland A."/>
            <person name="Lapidus A."/>
            <person name="Bruce D."/>
            <person name="Goodwin L."/>
            <person name="Pitluck S."/>
            <person name="Kyrpides N."/>
            <person name="Mavromatis K."/>
            <person name="Pagani I."/>
            <person name="Ivanova N."/>
            <person name="Saunders E."/>
            <person name="Brettin T."/>
            <person name="Detter J.C."/>
            <person name="Han C."/>
            <person name="Tapia R."/>
            <person name="Land M."/>
            <person name="Hauser L."/>
            <person name="Markowitz V."/>
            <person name="Cheng J.-F."/>
            <person name="Hugenholtz P."/>
            <person name="Woyke T."/>
            <person name="Wu D."/>
            <person name="Eisen J.A."/>
        </authorList>
    </citation>
    <scope>NUCLEOTIDE SEQUENCE</scope>
    <source>
        <strain>ATCC 43644</strain>
    </source>
</reference>
<evidence type="ECO:0000256" key="12">
    <source>
        <dbReference type="PIRSR" id="PIRSR006816-2"/>
    </source>
</evidence>
<dbReference type="InterPro" id="IPR008333">
    <property type="entry name" value="Cbr1-like_FAD-bd_dom"/>
</dbReference>
<evidence type="ECO:0000256" key="8">
    <source>
        <dbReference type="ARBA" id="ARBA00023004"/>
    </source>
</evidence>
<dbReference type="PROSITE" id="PS51384">
    <property type="entry name" value="FAD_FR"/>
    <property type="match status" value="1"/>
</dbReference>
<evidence type="ECO:0000256" key="9">
    <source>
        <dbReference type="ARBA" id="ARBA00023014"/>
    </source>
</evidence>
<accession>E8R0I8</accession>
<evidence type="ECO:0000256" key="5">
    <source>
        <dbReference type="ARBA" id="ARBA00022723"/>
    </source>
</evidence>
<evidence type="ECO:0000256" key="6">
    <source>
        <dbReference type="ARBA" id="ARBA00022827"/>
    </source>
</evidence>